<dbReference type="Proteomes" id="UP000216840">
    <property type="component" value="Unassembled WGS sequence"/>
</dbReference>
<evidence type="ECO:0000313" key="2">
    <source>
        <dbReference type="EMBL" id="OZV68016.1"/>
    </source>
</evidence>
<organism evidence="2 3">
    <name type="scientific">Winogradskyella aurantia</name>
    <dbReference type="NCBI Taxonomy" id="1915063"/>
    <lineage>
        <taxon>Bacteria</taxon>
        <taxon>Pseudomonadati</taxon>
        <taxon>Bacteroidota</taxon>
        <taxon>Flavobacteriia</taxon>
        <taxon>Flavobacteriales</taxon>
        <taxon>Flavobacteriaceae</taxon>
        <taxon>Winogradskyella</taxon>
    </lineage>
</organism>
<accession>A0A265URT2</accession>
<evidence type="ECO:0000259" key="1">
    <source>
        <dbReference type="Pfam" id="PF14534"/>
    </source>
</evidence>
<comment type="caution">
    <text evidence="2">The sequence shown here is derived from an EMBL/GenBank/DDBJ whole genome shotgun (WGS) entry which is preliminary data.</text>
</comment>
<dbReference type="Gene3D" id="3.10.450.50">
    <property type="match status" value="1"/>
</dbReference>
<dbReference type="Pfam" id="PF14534">
    <property type="entry name" value="DUF4440"/>
    <property type="match status" value="1"/>
</dbReference>
<dbReference type="InterPro" id="IPR032710">
    <property type="entry name" value="NTF2-like_dom_sf"/>
</dbReference>
<dbReference type="InterPro" id="IPR027843">
    <property type="entry name" value="DUF4440"/>
</dbReference>
<dbReference type="RefSeq" id="WP_094968605.1">
    <property type="nucleotide sequence ID" value="NZ_NGJN01000005.1"/>
</dbReference>
<name>A0A265URT2_9FLAO</name>
<keyword evidence="3" id="KW-1185">Reference proteome</keyword>
<evidence type="ECO:0000313" key="3">
    <source>
        <dbReference type="Proteomes" id="UP000216840"/>
    </source>
</evidence>
<sequence>MKNILNFFMAGFVVTCLLTFISCNQHKSAEQTIDNKIPTIQDTLSVITTYKNSLRVDNDSLNLIVWAEDARWLQAFGRVFHGRDTIINFTKYLHNAPGYSISKVGRQDEPEVIFIRPDVAILHEYHEREGQIINNVVTPTRRINTTYIMSKENGNWQIRDKVTMDERER</sequence>
<dbReference type="OrthoDB" id="1436374at2"/>
<dbReference type="SUPFAM" id="SSF54427">
    <property type="entry name" value="NTF2-like"/>
    <property type="match status" value="1"/>
</dbReference>
<protein>
    <recommendedName>
        <fullName evidence="1">DUF4440 domain-containing protein</fullName>
    </recommendedName>
</protein>
<dbReference type="EMBL" id="NGJN01000005">
    <property type="protein sequence ID" value="OZV68016.1"/>
    <property type="molecule type" value="Genomic_DNA"/>
</dbReference>
<dbReference type="PROSITE" id="PS51257">
    <property type="entry name" value="PROKAR_LIPOPROTEIN"/>
    <property type="match status" value="1"/>
</dbReference>
<proteinExistence type="predicted"/>
<gene>
    <name evidence="2" type="ORF">CA834_10215</name>
</gene>
<feature type="domain" description="DUF4440" evidence="1">
    <location>
        <begin position="65"/>
        <end position="158"/>
    </location>
</feature>
<dbReference type="AlphaFoldDB" id="A0A265URT2"/>
<reference evidence="2 3" key="1">
    <citation type="submission" date="2017-05" db="EMBL/GenBank/DDBJ databases">
        <title>The draft genome sequence of Idiomarina salinarum WNB302.</title>
        <authorList>
            <person name="Sun Y."/>
            <person name="Chen B."/>
            <person name="Du Z."/>
        </authorList>
    </citation>
    <scope>NUCLEOTIDE SEQUENCE [LARGE SCALE GENOMIC DNA]</scope>
    <source>
        <strain evidence="2 3">WNB302</strain>
    </source>
</reference>